<dbReference type="EMBL" id="JAEKNN010000003">
    <property type="protein sequence ID" value="MBJ7607834.1"/>
    <property type="molecule type" value="Genomic_DNA"/>
</dbReference>
<gene>
    <name evidence="2" type="ORF">JF887_00165</name>
</gene>
<protein>
    <submittedName>
        <fullName evidence="2">Uncharacterized protein</fullName>
    </submittedName>
</protein>
<comment type="caution">
    <text evidence="2">The sequence shown here is derived from an EMBL/GenBank/DDBJ whole genome shotgun (WGS) entry which is preliminary data.</text>
</comment>
<dbReference type="AlphaFoldDB" id="A0A934KJS1"/>
<reference evidence="2 3" key="1">
    <citation type="submission" date="2020-10" db="EMBL/GenBank/DDBJ databases">
        <title>Ca. Dormibacterota MAGs.</title>
        <authorList>
            <person name="Montgomery K."/>
        </authorList>
    </citation>
    <scope>NUCLEOTIDE SEQUENCE [LARGE SCALE GENOMIC DNA]</scope>
    <source>
        <strain evidence="2">Mitchell_Peninsula_5</strain>
    </source>
</reference>
<evidence type="ECO:0000256" key="1">
    <source>
        <dbReference type="SAM" id="MobiDB-lite"/>
    </source>
</evidence>
<evidence type="ECO:0000313" key="2">
    <source>
        <dbReference type="EMBL" id="MBJ7607834.1"/>
    </source>
</evidence>
<accession>A0A934KJS1</accession>
<name>A0A934KJS1_9BACT</name>
<evidence type="ECO:0000313" key="3">
    <source>
        <dbReference type="Proteomes" id="UP000614410"/>
    </source>
</evidence>
<proteinExistence type="predicted"/>
<feature type="region of interest" description="Disordered" evidence="1">
    <location>
        <begin position="29"/>
        <end position="48"/>
    </location>
</feature>
<organism evidence="2 3">
    <name type="scientific">Candidatus Amunia macphersoniae</name>
    <dbReference type="NCBI Taxonomy" id="3127014"/>
    <lineage>
        <taxon>Bacteria</taxon>
        <taxon>Bacillati</taxon>
        <taxon>Candidatus Dormiibacterota</taxon>
        <taxon>Candidatus Dormibacteria</taxon>
        <taxon>Candidatus Aeolococcales</taxon>
        <taxon>Candidatus Aeolococcaceae</taxon>
        <taxon>Candidatus Amunia</taxon>
    </lineage>
</organism>
<sequence length="781" mass="80752">MARAHGGLIGLGVAALIAAGATGLSPLPTRAAAPPTPGSQIGFGVPTVVDPIHTNGEPDIAINPKDHSVYNSGPTGTGTQRSTWFGSLDQGQTFRPVTQGTPPNALVTFPAPQPGGGDTDINFDRSGKQYFSDLYALTCLRVAVTADDGATTSQNVYPGGCAGVPAADRQWLAVYDPATPTPVAQGGSAYGHGPLVYMEYNNLTTGSQWTKSTDGLTYTTASTAGRFGADGYPAIDQVSGKVFETSGGSSTGGAAQTAACHATHCLLMNIGTPNASGNLTFMDEGASPKLVHIADTPTGDPDSLFTVLSMDTARNLYVTYAINPDNNNPSQRQVFVSASSYKTGWTVWTTPVQVSGLLSNDKVNVFPWGKAGGPGLMDAVWYGANKLEDPSAHSTPPKAWNVFMSQLKFQTDTDNAVITSAAPQIIPTQATPHPMHYDDICLKGTECILSAGNRNLADFFVVTLDDKGAAQIVYDDTSNGLIQSPLDPSIPQVADHSGAGVITVAHQSSGPSALDGSDVATTFTGTTSMPMSGLTRTSGKAKYPVIGGTNVPGMDLLGSHMSLADGTLTVTSDVLGDPKTALADLAARGNPATLLHFVTRWQLGNTIYYGAMQVNPIGGTEFYAGRAQSVDLCSVSACFPHITTYPEPETANRATNPGSGLTEPGALTCPAAPATGPCQITIRIKAADVGTPTSSSLLEEVGSYALSSTHQQGATSNLQAQADNVPLEIDGICCYNFGVTPATQVPESPWAALLPGLGLALIAAGVGRSRRARGRAVRSAR</sequence>
<dbReference type="Proteomes" id="UP000614410">
    <property type="component" value="Unassembled WGS sequence"/>
</dbReference>